<evidence type="ECO:0000313" key="3">
    <source>
        <dbReference type="Proteomes" id="UP000234857"/>
    </source>
</evidence>
<organism evidence="2 3">
    <name type="scientific">Muiribacterium halophilum</name>
    <dbReference type="NCBI Taxonomy" id="2053465"/>
    <lineage>
        <taxon>Bacteria</taxon>
        <taxon>Candidatus Muiribacteriota</taxon>
        <taxon>Candidatus Muiribacteriia</taxon>
        <taxon>Candidatus Muiribacteriales</taxon>
        <taxon>Candidatus Muiribacteriaceae</taxon>
        <taxon>Candidatus Muiribacterium</taxon>
    </lineage>
</organism>
<comment type="caution">
    <text evidence="2">The sequence shown here is derived from an EMBL/GenBank/DDBJ whole genome shotgun (WGS) entry which is preliminary data.</text>
</comment>
<dbReference type="InterPro" id="IPR008757">
    <property type="entry name" value="Peptidase_M6-like_domain"/>
</dbReference>
<dbReference type="PANTHER" id="PTHR41775">
    <property type="entry name" value="SECRETED PROTEIN-RELATED"/>
    <property type="match status" value="1"/>
</dbReference>
<dbReference type="EMBL" id="PKTG01000019">
    <property type="protein sequence ID" value="PLX19786.1"/>
    <property type="molecule type" value="Genomic_DNA"/>
</dbReference>
<gene>
    <name evidence="2" type="ORF">C0601_01085</name>
</gene>
<evidence type="ECO:0000259" key="1">
    <source>
        <dbReference type="Pfam" id="PF05547"/>
    </source>
</evidence>
<reference evidence="2 3" key="1">
    <citation type="submission" date="2017-11" db="EMBL/GenBank/DDBJ databases">
        <title>Genome-resolved metagenomics identifies genetic mobility, metabolic interactions, and unexpected diversity in perchlorate-reducing communities.</title>
        <authorList>
            <person name="Barnum T.P."/>
            <person name="Figueroa I.A."/>
            <person name="Carlstrom C.I."/>
            <person name="Lucas L.N."/>
            <person name="Engelbrektson A.L."/>
            <person name="Coates J.D."/>
        </authorList>
    </citation>
    <scope>NUCLEOTIDE SEQUENCE [LARGE SCALE GENOMIC DNA]</scope>
    <source>
        <strain evidence="2">BM706</strain>
    </source>
</reference>
<sequence length="588" mass="64836">MMKKTFVVLIIAFLLVIEIFAVAPPKPGLGSSAIQRYSNIKKIVSKDSLNNLNSPSLRKVPVPKFDWKGNIKLIIIPMEFNDVKFNVSDPVADIRDKVFNMANNLSLANFYNKSSYGQTTISEAIITDVVTSTHDIDYYYGDSNGPVLAQDALQLAYTTDADFKTICDDPSGNAISVIDTNGDGAVSGADVGSSGVIPDKVFYIVIHAGPAGESTGGSNIWSHQWELSSGSAYTVGNTQFYTYLTVGELNLKDSTGNVVGSPVPILCHELGHHLGASDFYDNSSTSYQGVGRWSIMSGGVWQGYYIGGNSSVDTTFWGVDFDGYHKWLFGWLDPVELNNISTTEIELLSLSDLSLTDASSRSKMLYKYTLNSEGTEYYLFENRSNSDYDAKLFNTKPIDNGMLIYHFDENVKFSGEEVYLDNFVYHYNDTTHPACWLVRADNNANSYWDENDLYPITTNDSFTPSSTPSSYSYFSDNAPIIKNIARGVSNITFSIDNSKNFIAGVERTPLDPNSVSIITRPNFKIKTGSLITGNLRSTQEVIALSFEQVGRVYIENVDFSALAPSEYTIEVSATDTSDTVHTEAAWID</sequence>
<proteinExistence type="predicted"/>
<dbReference type="Proteomes" id="UP000234857">
    <property type="component" value="Unassembled WGS sequence"/>
</dbReference>
<dbReference type="GO" id="GO:0008233">
    <property type="term" value="F:peptidase activity"/>
    <property type="evidence" value="ECO:0007669"/>
    <property type="project" value="InterPro"/>
</dbReference>
<dbReference type="AlphaFoldDB" id="A0A2N5ZMA0"/>
<evidence type="ECO:0000313" key="2">
    <source>
        <dbReference type="EMBL" id="PLX19786.1"/>
    </source>
</evidence>
<feature type="domain" description="Peptidase M6-like" evidence="1">
    <location>
        <begin position="99"/>
        <end position="313"/>
    </location>
</feature>
<accession>A0A2N5ZMA0</accession>
<protein>
    <recommendedName>
        <fullName evidence="1">Peptidase M6-like domain-containing protein</fullName>
    </recommendedName>
</protein>
<dbReference type="NCBIfam" id="TIGR03296">
    <property type="entry name" value="M6dom_TIGR03296"/>
    <property type="match status" value="1"/>
</dbReference>
<name>A0A2N5ZMA0_MUIH1</name>
<dbReference type="GO" id="GO:0006508">
    <property type="term" value="P:proteolysis"/>
    <property type="evidence" value="ECO:0007669"/>
    <property type="project" value="InterPro"/>
</dbReference>
<dbReference type="Pfam" id="PF05547">
    <property type="entry name" value="Peptidase_M6"/>
    <property type="match status" value="1"/>
</dbReference>
<dbReference type="PANTHER" id="PTHR41775:SF1">
    <property type="entry name" value="PEPTIDASE M6-LIKE DOMAIN-CONTAINING PROTEIN"/>
    <property type="match status" value="1"/>
</dbReference>